<dbReference type="Proteomes" id="UP000095281">
    <property type="component" value="Unplaced"/>
</dbReference>
<evidence type="ECO:0000256" key="1">
    <source>
        <dbReference type="SAM" id="SignalP"/>
    </source>
</evidence>
<keyword evidence="2" id="KW-1185">Reference proteome</keyword>
<name>A0A1I8BEL2_MELHA</name>
<dbReference type="WBParaSite" id="MhA1_Contig2151.frz3.gene1">
    <property type="protein sequence ID" value="MhA1_Contig2151.frz3.gene1"/>
    <property type="gene ID" value="MhA1_Contig2151.frz3.gene1"/>
</dbReference>
<accession>A0A1I8BEL2</accession>
<protein>
    <submittedName>
        <fullName evidence="3">Hypotheticial protein</fullName>
    </submittedName>
</protein>
<proteinExistence type="predicted"/>
<feature type="signal peptide" evidence="1">
    <location>
        <begin position="1"/>
        <end position="17"/>
    </location>
</feature>
<reference evidence="3" key="1">
    <citation type="submission" date="2016-11" db="UniProtKB">
        <authorList>
            <consortium name="WormBaseParasite"/>
        </authorList>
    </citation>
    <scope>IDENTIFICATION</scope>
</reference>
<sequence>MIGMLLMVMIFVLIVNGAPTPKKDVVYVRRKDIFPCPNCEDWCKDDPKFSCDYSCDYKDDVYYLTRPCEEYNDENYKIYKEDEHYFKEIQKLVENKTCIYVPLYYPL</sequence>
<evidence type="ECO:0000313" key="3">
    <source>
        <dbReference type="WBParaSite" id="MhA1_Contig2151.frz3.gene1"/>
    </source>
</evidence>
<evidence type="ECO:0000313" key="2">
    <source>
        <dbReference type="Proteomes" id="UP000095281"/>
    </source>
</evidence>
<organism evidence="2 3">
    <name type="scientific">Meloidogyne hapla</name>
    <name type="common">Root-knot nematode worm</name>
    <dbReference type="NCBI Taxonomy" id="6305"/>
    <lineage>
        <taxon>Eukaryota</taxon>
        <taxon>Metazoa</taxon>
        <taxon>Ecdysozoa</taxon>
        <taxon>Nematoda</taxon>
        <taxon>Chromadorea</taxon>
        <taxon>Rhabditida</taxon>
        <taxon>Tylenchina</taxon>
        <taxon>Tylenchomorpha</taxon>
        <taxon>Tylenchoidea</taxon>
        <taxon>Meloidogynidae</taxon>
        <taxon>Meloidogyninae</taxon>
        <taxon>Meloidogyne</taxon>
    </lineage>
</organism>
<dbReference type="AlphaFoldDB" id="A0A1I8BEL2"/>
<keyword evidence="1" id="KW-0732">Signal</keyword>
<feature type="chain" id="PRO_5009315734" evidence="1">
    <location>
        <begin position="18"/>
        <end position="107"/>
    </location>
</feature>